<dbReference type="Pfam" id="PF01844">
    <property type="entry name" value="HNH"/>
    <property type="match status" value="1"/>
</dbReference>
<evidence type="ECO:0000256" key="1">
    <source>
        <dbReference type="SAM" id="MobiDB-lite"/>
    </source>
</evidence>
<dbReference type="GO" id="GO:0008270">
    <property type="term" value="F:zinc ion binding"/>
    <property type="evidence" value="ECO:0007669"/>
    <property type="project" value="InterPro"/>
</dbReference>
<dbReference type="GO" id="GO:0004519">
    <property type="term" value="F:endonuclease activity"/>
    <property type="evidence" value="ECO:0007669"/>
    <property type="project" value="InterPro"/>
</dbReference>
<feature type="compositionally biased region" description="Basic and acidic residues" evidence="1">
    <location>
        <begin position="84"/>
        <end position="96"/>
    </location>
</feature>
<dbReference type="InterPro" id="IPR003615">
    <property type="entry name" value="HNH_nuc"/>
</dbReference>
<feature type="domain" description="HNH nuclease" evidence="2">
    <location>
        <begin position="21"/>
        <end position="74"/>
    </location>
</feature>
<protein>
    <submittedName>
        <fullName evidence="3">HNHc domain containing protein</fullName>
    </submittedName>
</protein>
<accession>A0A6J5RQ70</accession>
<dbReference type="EMBL" id="LR797280">
    <property type="protein sequence ID" value="CAB4199373.1"/>
    <property type="molecule type" value="Genomic_DNA"/>
</dbReference>
<feature type="compositionally biased region" description="Basic residues" evidence="1">
    <location>
        <begin position="115"/>
        <end position="126"/>
    </location>
</feature>
<evidence type="ECO:0000259" key="2">
    <source>
        <dbReference type="SMART" id="SM00507"/>
    </source>
</evidence>
<gene>
    <name evidence="3" type="ORF">UFOVP1333_42</name>
</gene>
<dbReference type="CDD" id="cd00085">
    <property type="entry name" value="HNHc"/>
    <property type="match status" value="1"/>
</dbReference>
<feature type="region of interest" description="Disordered" evidence="1">
    <location>
        <begin position="84"/>
        <end position="126"/>
    </location>
</feature>
<organism evidence="3">
    <name type="scientific">uncultured Caudovirales phage</name>
    <dbReference type="NCBI Taxonomy" id="2100421"/>
    <lineage>
        <taxon>Viruses</taxon>
        <taxon>Duplodnaviria</taxon>
        <taxon>Heunggongvirae</taxon>
        <taxon>Uroviricota</taxon>
        <taxon>Caudoviricetes</taxon>
        <taxon>Peduoviridae</taxon>
        <taxon>Maltschvirus</taxon>
        <taxon>Maltschvirus maltsch</taxon>
    </lineage>
</organism>
<dbReference type="GO" id="GO:0003676">
    <property type="term" value="F:nucleic acid binding"/>
    <property type="evidence" value="ECO:0007669"/>
    <property type="project" value="InterPro"/>
</dbReference>
<sequence>MSENVADTLPQPERRRSFTPKLRAWIALEQGYKCAHCECSLITRPFQIDHIQRLDALGKHEPDNWQALCVPCHAIKTKVDNREAKKGARIRLEKGQQARRKAKGSQIKSRPTVWPKRKLQSRGFQK</sequence>
<dbReference type="Gene3D" id="1.10.30.50">
    <property type="match status" value="1"/>
</dbReference>
<name>A0A6J5RQ70_9CAUD</name>
<evidence type="ECO:0000313" key="3">
    <source>
        <dbReference type="EMBL" id="CAB4199373.1"/>
    </source>
</evidence>
<reference evidence="3" key="1">
    <citation type="submission" date="2020-05" db="EMBL/GenBank/DDBJ databases">
        <authorList>
            <person name="Chiriac C."/>
            <person name="Salcher M."/>
            <person name="Ghai R."/>
            <person name="Kavagutti S V."/>
        </authorList>
    </citation>
    <scope>NUCLEOTIDE SEQUENCE</scope>
</reference>
<proteinExistence type="predicted"/>
<dbReference type="SMART" id="SM00507">
    <property type="entry name" value="HNHc"/>
    <property type="match status" value="1"/>
</dbReference>
<dbReference type="InterPro" id="IPR002711">
    <property type="entry name" value="HNH"/>
</dbReference>